<dbReference type="Pfam" id="PF00082">
    <property type="entry name" value="Peptidase_S8"/>
    <property type="match status" value="1"/>
</dbReference>
<dbReference type="SUPFAM" id="SSF52743">
    <property type="entry name" value="Subtilisin-like"/>
    <property type="match status" value="1"/>
</dbReference>
<feature type="transmembrane region" description="Helical" evidence="4">
    <location>
        <begin position="34"/>
        <end position="56"/>
    </location>
</feature>
<dbReference type="InterPro" id="IPR036852">
    <property type="entry name" value="Peptidase_S8/S53_dom_sf"/>
</dbReference>
<evidence type="ECO:0000256" key="4">
    <source>
        <dbReference type="SAM" id="Phobius"/>
    </source>
</evidence>
<proteinExistence type="predicted"/>
<keyword evidence="4" id="KW-1133">Transmembrane helix</keyword>
<keyword evidence="4" id="KW-0472">Membrane</keyword>
<dbReference type="InterPro" id="IPR000209">
    <property type="entry name" value="Peptidase_S8/S53_dom"/>
</dbReference>
<feature type="domain" description="Peptidase S8/S53" evidence="5">
    <location>
        <begin position="331"/>
        <end position="573"/>
    </location>
</feature>
<dbReference type="GO" id="GO:0006508">
    <property type="term" value="P:proteolysis"/>
    <property type="evidence" value="ECO:0007669"/>
    <property type="project" value="UniProtKB-KW"/>
</dbReference>
<dbReference type="InterPro" id="IPR015500">
    <property type="entry name" value="Peptidase_S8_subtilisin-rel"/>
</dbReference>
<organism evidence="6">
    <name type="scientific">Phaeocystis antarctica</name>
    <dbReference type="NCBI Taxonomy" id="33657"/>
    <lineage>
        <taxon>Eukaryota</taxon>
        <taxon>Haptista</taxon>
        <taxon>Haptophyta</taxon>
        <taxon>Prymnesiophyceae</taxon>
        <taxon>Phaeocystales</taxon>
        <taxon>Phaeocystaceae</taxon>
        <taxon>Phaeocystis</taxon>
    </lineage>
</organism>
<evidence type="ECO:0000256" key="3">
    <source>
        <dbReference type="ARBA" id="ARBA00022825"/>
    </source>
</evidence>
<dbReference type="Gene3D" id="3.40.50.200">
    <property type="entry name" value="Peptidase S8/S53 domain"/>
    <property type="match status" value="1"/>
</dbReference>
<dbReference type="GO" id="GO:0004252">
    <property type="term" value="F:serine-type endopeptidase activity"/>
    <property type="evidence" value="ECO:0007669"/>
    <property type="project" value="InterPro"/>
</dbReference>
<keyword evidence="4" id="KW-0812">Transmembrane</keyword>
<dbReference type="InterPro" id="IPR035914">
    <property type="entry name" value="Sperma_CUB_dom_sf"/>
</dbReference>
<protein>
    <recommendedName>
        <fullName evidence="5">Peptidase S8/S53 domain-containing protein</fullName>
    </recommendedName>
</protein>
<gene>
    <name evidence="6" type="ORF">PANT1444_LOCUS8664</name>
</gene>
<evidence type="ECO:0000259" key="5">
    <source>
        <dbReference type="Pfam" id="PF00082"/>
    </source>
</evidence>
<keyword evidence="2" id="KW-0378">Hydrolase</keyword>
<dbReference type="PROSITE" id="PS00138">
    <property type="entry name" value="SUBTILASE_SER"/>
    <property type="match status" value="1"/>
</dbReference>
<sequence>MTDTAKVITIIDAPQELLAATPKKNVKKNSVIKLVLVSLAGLAVAGALFGSGFAVGRETAEHEQDRPAEGVAKNAELISIMEEEMDKTAAEEKATMADHSAPRYIKPDHPTVWHEGMEFENQVIVKLMDDSVVLNMDMDLPEPMMPKQYAGADAPKNRMARQLSVIGGHATLSIGGRNTNAVPVFPTQRRRKLQATGKPSDPLHLFFEIDASNMSMSGAALCDQLNNDSSVEIAYLAPMPPEMPTLTSSDDQHRTLQAIRRALASKTELRRLLSPSFTHLQGYRGPAPNGFDFDVAEEYAAGLGAGITVADIEGGGNLDHEDLGMQGAEQINSISTDPGWVSHGTAVWGEIKGKDDSQGVRGGAVAVTPIVASIFTAQGGSVGAAAAIADTTDLLQAGDVMLIELHYPFNRAGIDATYCPVEYYPANWAAIRAAVDKGIVVIEAGANGHMDLDAVQDGRFKRGHANFADSGAIMVGGARHNQRTWVGSSYGSRIDVQGWYDWSVATTGYGGLHGSKGDNDAYTDGFSGTSSASPLVTAAAAVMQSVAKQSIGRVLEPNELRALMVKTGTRQPAGDAATHNVGPQPDLKWALAALSNERVMHGGCCQRSLTDSRVAPWEYLNGVPIALESKTIGCTRNTWMPHKTYNPATEKCDDLRTFEVTSGDCTVRNQCVYSNLGVAQYENRANCIIKQSSSFPLQMRQFDVESNTYCSWDSLLVNGKKYCGTAGPQGVTPAAGAELIWRSDYSVTRGGFQICPPDDDITTATLSGSTYATCQGIYAKSGDAYNGKPIWDRTDGKRFVFWCGNKWSITGSQWRDGFNSCGAFISSKTATGIAGDYWWAADWSNNGAGVIAGP</sequence>
<evidence type="ECO:0000256" key="2">
    <source>
        <dbReference type="ARBA" id="ARBA00022801"/>
    </source>
</evidence>
<dbReference type="EMBL" id="HBEP01015218">
    <property type="protein sequence ID" value="CAD8484949.1"/>
    <property type="molecule type" value="Transcribed_RNA"/>
</dbReference>
<reference evidence="6" key="1">
    <citation type="submission" date="2021-01" db="EMBL/GenBank/DDBJ databases">
        <authorList>
            <person name="Corre E."/>
            <person name="Pelletier E."/>
            <person name="Niang G."/>
            <person name="Scheremetjew M."/>
            <person name="Finn R."/>
            <person name="Kale V."/>
            <person name="Holt S."/>
            <person name="Cochrane G."/>
            <person name="Meng A."/>
            <person name="Brown T."/>
            <person name="Cohen L."/>
        </authorList>
    </citation>
    <scope>NUCLEOTIDE SEQUENCE</scope>
    <source>
        <strain evidence="6">CCMP1374</strain>
    </source>
</reference>
<name>A0A7S0EH19_9EUKA</name>
<dbReference type="PRINTS" id="PR00723">
    <property type="entry name" value="SUBTILISIN"/>
</dbReference>
<dbReference type="SUPFAM" id="SSF49854">
    <property type="entry name" value="Spermadhesin, CUB domain"/>
    <property type="match status" value="1"/>
</dbReference>
<evidence type="ECO:0000313" key="6">
    <source>
        <dbReference type="EMBL" id="CAD8484949.1"/>
    </source>
</evidence>
<evidence type="ECO:0000256" key="1">
    <source>
        <dbReference type="ARBA" id="ARBA00022670"/>
    </source>
</evidence>
<dbReference type="AlphaFoldDB" id="A0A7S0EH19"/>
<dbReference type="InterPro" id="IPR023828">
    <property type="entry name" value="Peptidase_S8_Ser-AS"/>
</dbReference>
<accession>A0A7S0EH19</accession>
<keyword evidence="3" id="KW-0720">Serine protease</keyword>
<keyword evidence="1" id="KW-0645">Protease</keyword>